<dbReference type="UniPathway" id="UPA00060">
    <property type="reaction ID" value="UER00139"/>
</dbReference>
<evidence type="ECO:0000256" key="6">
    <source>
        <dbReference type="ARBA" id="ARBA00005165"/>
    </source>
</evidence>
<evidence type="ECO:0000256" key="10">
    <source>
        <dbReference type="ARBA" id="ARBA00022723"/>
    </source>
</evidence>
<comment type="catalytic activity">
    <reaction evidence="18">
        <text>4-methyl-5-(2-phosphooxyethyl)-thiazole + 4-amino-2-methyl-5-(diphosphooxymethyl)pyrimidine + H(+) = thiamine phosphate + diphosphate</text>
        <dbReference type="Rhea" id="RHEA:22328"/>
        <dbReference type="ChEBI" id="CHEBI:15378"/>
        <dbReference type="ChEBI" id="CHEBI:33019"/>
        <dbReference type="ChEBI" id="CHEBI:37575"/>
        <dbReference type="ChEBI" id="CHEBI:57841"/>
        <dbReference type="ChEBI" id="CHEBI:58296"/>
        <dbReference type="EC" id="2.5.1.3"/>
    </reaction>
</comment>
<evidence type="ECO:0000256" key="14">
    <source>
        <dbReference type="ARBA" id="ARBA00022842"/>
    </source>
</evidence>
<dbReference type="FunFam" id="3.20.20.70:FF:000104">
    <property type="entry name" value="Thiamine biosynthetic bifunctional enzyme"/>
    <property type="match status" value="1"/>
</dbReference>
<dbReference type="SUPFAM" id="SSF51391">
    <property type="entry name" value="Thiamin phosphate synthase"/>
    <property type="match status" value="1"/>
</dbReference>
<dbReference type="InterPro" id="IPR022998">
    <property type="entry name" value="ThiamineP_synth_TenI"/>
</dbReference>
<evidence type="ECO:0000256" key="12">
    <source>
        <dbReference type="ARBA" id="ARBA00022777"/>
    </source>
</evidence>
<evidence type="ECO:0000256" key="19">
    <source>
        <dbReference type="ARBA" id="ARBA00047851"/>
    </source>
</evidence>
<feature type="transmembrane region" description="Helical" evidence="24">
    <location>
        <begin position="948"/>
        <end position="969"/>
    </location>
</feature>
<dbReference type="InterPro" id="IPR034291">
    <property type="entry name" value="TMP_synthase"/>
</dbReference>
<protein>
    <recommendedName>
        <fullName evidence="25">Thiamine phosphate synthase/TenI domain-containing protein</fullName>
    </recommendedName>
</protein>
<keyword evidence="9 24" id="KW-0812">Transmembrane</keyword>
<feature type="compositionally biased region" description="Basic and acidic residues" evidence="23">
    <location>
        <begin position="683"/>
        <end position="705"/>
    </location>
</feature>
<evidence type="ECO:0000256" key="1">
    <source>
        <dbReference type="ARBA" id="ARBA00001771"/>
    </source>
</evidence>
<feature type="compositionally biased region" description="Basic and acidic residues" evidence="23">
    <location>
        <begin position="632"/>
        <end position="674"/>
    </location>
</feature>
<dbReference type="Gene3D" id="3.40.1190.20">
    <property type="match status" value="1"/>
</dbReference>
<evidence type="ECO:0000256" key="8">
    <source>
        <dbReference type="ARBA" id="ARBA00022679"/>
    </source>
</evidence>
<feature type="region of interest" description="Disordered" evidence="23">
    <location>
        <begin position="847"/>
        <end position="900"/>
    </location>
</feature>
<dbReference type="SUPFAM" id="SSF53613">
    <property type="entry name" value="Ribokinase-like"/>
    <property type="match status" value="1"/>
</dbReference>
<dbReference type="PRINTS" id="PR01099">
    <property type="entry name" value="HYETHTZKNASE"/>
</dbReference>
<dbReference type="GO" id="GO:0005384">
    <property type="term" value="F:manganese ion transmembrane transporter activity"/>
    <property type="evidence" value="ECO:0007669"/>
    <property type="project" value="TreeGrafter"/>
</dbReference>
<evidence type="ECO:0000256" key="24">
    <source>
        <dbReference type="SAM" id="Phobius"/>
    </source>
</evidence>
<feature type="transmembrane region" description="Helical" evidence="24">
    <location>
        <begin position="803"/>
        <end position="820"/>
    </location>
</feature>
<dbReference type="PANTHER" id="PTHR12608:SF1">
    <property type="entry name" value="TRANSMEMBRANE PROTEIN 165"/>
    <property type="match status" value="1"/>
</dbReference>
<keyword evidence="17 24" id="KW-0472">Membrane</keyword>
<dbReference type="Pfam" id="PF02110">
    <property type="entry name" value="HK"/>
    <property type="match status" value="1"/>
</dbReference>
<dbReference type="GO" id="GO:0000287">
    <property type="term" value="F:magnesium ion binding"/>
    <property type="evidence" value="ECO:0007669"/>
    <property type="project" value="InterPro"/>
</dbReference>
<evidence type="ECO:0000256" key="16">
    <source>
        <dbReference type="ARBA" id="ARBA00022989"/>
    </source>
</evidence>
<organism evidence="26 27">
    <name type="scientific">Monascus purpureus</name>
    <name type="common">Red mold</name>
    <name type="synonym">Monascus anka</name>
    <dbReference type="NCBI Taxonomy" id="5098"/>
    <lineage>
        <taxon>Eukaryota</taxon>
        <taxon>Fungi</taxon>
        <taxon>Dikarya</taxon>
        <taxon>Ascomycota</taxon>
        <taxon>Pezizomycotina</taxon>
        <taxon>Eurotiomycetes</taxon>
        <taxon>Eurotiomycetidae</taxon>
        <taxon>Eurotiales</taxon>
        <taxon>Aspergillaceae</taxon>
        <taxon>Monascus</taxon>
    </lineage>
</organism>
<comment type="catalytic activity">
    <reaction evidence="20">
        <text>2-[(2R,5Z)-2-carboxy-4-methylthiazol-5(2H)-ylidene]ethyl phosphate + 4-amino-2-methyl-5-(diphosphooxymethyl)pyrimidine + 2 H(+) = thiamine phosphate + CO2 + diphosphate</text>
        <dbReference type="Rhea" id="RHEA:47844"/>
        <dbReference type="ChEBI" id="CHEBI:15378"/>
        <dbReference type="ChEBI" id="CHEBI:16526"/>
        <dbReference type="ChEBI" id="CHEBI:33019"/>
        <dbReference type="ChEBI" id="CHEBI:37575"/>
        <dbReference type="ChEBI" id="CHEBI:57841"/>
        <dbReference type="ChEBI" id="CHEBI:62899"/>
        <dbReference type="EC" id="2.5.1.3"/>
    </reaction>
</comment>
<evidence type="ECO:0000256" key="9">
    <source>
        <dbReference type="ARBA" id="ARBA00022692"/>
    </source>
</evidence>
<dbReference type="InterPro" id="IPR000417">
    <property type="entry name" value="Hyethyz_kinase"/>
</dbReference>
<gene>
    <name evidence="26" type="ORF">MPDQ_001221</name>
</gene>
<comment type="similarity">
    <text evidence="22">In the N-terminal section; belongs to the thiamine-phosphate synthase family.</text>
</comment>
<comment type="function">
    <text evidence="3">Condenses 4-methyl-5-(beta-hydroxyethyl)thiazole monophosphate (THZ-P) and 2-methyl-4-amino-5-hydroxymethyl pyrimidine pyrophosphate (HMP-PP) to form thiamine monophosphate (TMP).</text>
</comment>
<dbReference type="GO" id="GO:0000329">
    <property type="term" value="C:fungal-type vacuole membrane"/>
    <property type="evidence" value="ECO:0007669"/>
    <property type="project" value="TreeGrafter"/>
</dbReference>
<evidence type="ECO:0000256" key="15">
    <source>
        <dbReference type="ARBA" id="ARBA00022977"/>
    </source>
</evidence>
<dbReference type="CDD" id="cd00564">
    <property type="entry name" value="TMP_TenI"/>
    <property type="match status" value="1"/>
</dbReference>
<sequence length="1003" mass="106930">MPVDLSLYLVTDSTPPILKGQDLCQVVEEALKGGVTIVQYRDKTSDTGVLIETAKKLHKITRAYDVPLLINDRVDVAVAVGAEGVHLGQDDMNISEAKKILPENAIIGITVASIEEAKKAVEEGADYLGIGTVYATATKTNTKGIIGTAGTKAILEAISDDRPVGTVCIGGINQSNVQRVLYQSKASKKGLDGVAVVSAIIGAEDPKEAATTFVKHIRSVPAFATTPRAPRPDEIATLIREVPEIAQKVAARRPLVHSMINHVVANFVANVTLAIGASPIMSLYGDEAADLALNDGSLVINMGTLNEESVSNYLKGIRAYNERGRPITFDPVGAAATYIRRDAVKQLMSGGYFDLIKGNEGEIRQVFGDSAATQRGVDSGPSTLAAIEKAQLVRNLARRERNIVLMTGAVDYLSDGERILAIHNGHGYLGSVTGTGCAVGAISSCFLTVHPTDKLLAVLAGLLMYEIAAENAASKDHVHGPGSFVPAFLDEFSSIVLFLLSSVSAVIAESSFPEPTLIPRATDLDAVVSHLEAALSSPKAAPKGTLDAPVDGKDGKPHSGPWVETGAERERKKAKEASSPDGNVKFDQEVTLLEHIGPDGDPIPYSNDGVMDDPDRLGPKEGTQGTNGGVSEKQKEGKSSKEKIPDSPKEARPLPQSEVKKVPIGDERVGEKDTLGVLKRLKKPDDLPEKPHDIPHPKSPAKSDIDQLDAMDIPGTAKQPTPMSKKDADSEGVVGGSLHSLIFSFTMIIFSEIGDKTFLVAALMAMRHPRLVVFSAAFSALIAMTVLSAVLGHTVPTLIPKSFTKLLAAGLFLIFGLKMLKEGREMSPDEGVGEEMKEVEMELEEKEHYMNRRRSSITPHSLEAGRARRPKPRSTNRLPSPPESPSSSSRGSSPGRGSRWSSVTDGLRNLFSLLLSPAWVQTFVMTFLGEWGDRSQIATIAMAAGQDYWWVTIGAISGHGICTAAAVIGGRAIAGKVSMRVVTLGGAVMFLIFGLIYLIEAIY</sequence>
<comment type="pathway">
    <text evidence="5">Cofactor biosynthesis; thiamine diphosphate biosynthesis; 4-methyl-5-(2-phosphoethyl)-thiazole from 5-(2-hydroxyethyl)-4-methylthiazole: step 1/1.</text>
</comment>
<evidence type="ECO:0000256" key="5">
    <source>
        <dbReference type="ARBA" id="ARBA00004868"/>
    </source>
</evidence>
<dbReference type="HAMAP" id="MF_00097">
    <property type="entry name" value="TMP_synthase"/>
    <property type="match status" value="1"/>
</dbReference>
<dbReference type="InterPro" id="IPR049555">
    <property type="entry name" value="GDT1-like_CS"/>
</dbReference>
<feature type="domain" description="Thiamine phosphate synthase/TenI" evidence="25">
    <location>
        <begin position="7"/>
        <end position="200"/>
    </location>
</feature>
<evidence type="ECO:0000256" key="20">
    <source>
        <dbReference type="ARBA" id="ARBA00047883"/>
    </source>
</evidence>
<evidence type="ECO:0000313" key="26">
    <source>
        <dbReference type="EMBL" id="TQB76019.1"/>
    </source>
</evidence>
<dbReference type="PANTHER" id="PTHR12608">
    <property type="entry name" value="TRANSMEMBRANE PROTEIN HTP-1 RELATED"/>
    <property type="match status" value="1"/>
</dbReference>
<keyword evidence="16 24" id="KW-1133">Transmembrane helix</keyword>
<dbReference type="PROSITE" id="PS01214">
    <property type="entry name" value="UPF0016"/>
    <property type="match status" value="1"/>
</dbReference>
<comment type="pathway">
    <text evidence="6">Cofactor biosynthesis; thiamine diphosphate biosynthesis; thiamine phosphate from 4-amino-2-methyl-5-diphosphomethylpyrimidine and 4-methyl-5-(2-phosphoethyl)-thiazole: step 1/1.</text>
</comment>
<feature type="compositionally biased region" description="Low complexity" evidence="23">
    <location>
        <begin position="885"/>
        <end position="900"/>
    </location>
</feature>
<keyword evidence="12" id="KW-0418">Kinase</keyword>
<evidence type="ECO:0000256" key="4">
    <source>
        <dbReference type="ARBA" id="ARBA00004141"/>
    </source>
</evidence>
<dbReference type="InterPro" id="IPR036206">
    <property type="entry name" value="ThiamineP_synth_sf"/>
</dbReference>
<evidence type="ECO:0000256" key="18">
    <source>
        <dbReference type="ARBA" id="ARBA00047334"/>
    </source>
</evidence>
<evidence type="ECO:0000256" key="13">
    <source>
        <dbReference type="ARBA" id="ARBA00022840"/>
    </source>
</evidence>
<dbReference type="InterPro" id="IPR001727">
    <property type="entry name" value="GDT1-like"/>
</dbReference>
<keyword evidence="15" id="KW-0784">Thiamine biosynthesis</keyword>
<comment type="caution">
    <text evidence="26">The sequence shown here is derived from an EMBL/GenBank/DDBJ whole genome shotgun (WGS) entry which is preliminary data.</text>
</comment>
<evidence type="ECO:0000256" key="3">
    <source>
        <dbReference type="ARBA" id="ARBA00003814"/>
    </source>
</evidence>
<evidence type="ECO:0000313" key="27">
    <source>
        <dbReference type="Proteomes" id="UP000319663"/>
    </source>
</evidence>
<proteinExistence type="inferred from homology"/>
<evidence type="ECO:0000259" key="25">
    <source>
        <dbReference type="Pfam" id="PF02581"/>
    </source>
</evidence>
<feature type="compositionally biased region" description="Basic and acidic residues" evidence="23">
    <location>
        <begin position="566"/>
        <end position="588"/>
    </location>
</feature>
<comment type="similarity">
    <text evidence="21">In the C-terminal section; belongs to the Thz kinase family.</text>
</comment>
<evidence type="ECO:0000256" key="17">
    <source>
        <dbReference type="ARBA" id="ARBA00023136"/>
    </source>
</evidence>
<comment type="cofactor">
    <cofactor evidence="2">
        <name>Mg(2+)</name>
        <dbReference type="ChEBI" id="CHEBI:18420"/>
    </cofactor>
</comment>
<dbReference type="GO" id="GO:0009229">
    <property type="term" value="P:thiamine diphosphate biosynthetic process"/>
    <property type="evidence" value="ECO:0007669"/>
    <property type="project" value="UniProtKB-UniPathway"/>
</dbReference>
<name>A0A507R1D8_MONPU</name>
<comment type="subcellular location">
    <subcellularLocation>
        <location evidence="4">Membrane</location>
        <topology evidence="4">Multi-pass membrane protein</topology>
    </subcellularLocation>
</comment>
<keyword evidence="11" id="KW-0547">Nucleotide-binding</keyword>
<dbReference type="CDD" id="cd01170">
    <property type="entry name" value="THZ_kinase"/>
    <property type="match status" value="1"/>
</dbReference>
<dbReference type="InterPro" id="IPR029056">
    <property type="entry name" value="Ribokinase-like"/>
</dbReference>
<evidence type="ECO:0000256" key="7">
    <source>
        <dbReference type="ARBA" id="ARBA00009190"/>
    </source>
</evidence>
<dbReference type="HAMAP" id="MF_00228">
    <property type="entry name" value="Thz_kinase"/>
    <property type="match status" value="1"/>
</dbReference>
<accession>A0A507R1D8</accession>
<dbReference type="GO" id="GO:0032472">
    <property type="term" value="P:Golgi calcium ion transport"/>
    <property type="evidence" value="ECO:0007669"/>
    <property type="project" value="TreeGrafter"/>
</dbReference>
<evidence type="ECO:0000256" key="21">
    <source>
        <dbReference type="ARBA" id="ARBA00061146"/>
    </source>
</evidence>
<evidence type="ECO:0000256" key="2">
    <source>
        <dbReference type="ARBA" id="ARBA00001946"/>
    </source>
</evidence>
<feature type="transmembrane region" description="Helical" evidence="24">
    <location>
        <begin position="771"/>
        <end position="791"/>
    </location>
</feature>
<dbReference type="InterPro" id="IPR013785">
    <property type="entry name" value="Aldolase_TIM"/>
</dbReference>
<keyword evidence="14" id="KW-0460">Magnesium</keyword>
<keyword evidence="27" id="KW-1185">Reference proteome</keyword>
<dbReference type="GO" id="GO:0032468">
    <property type="term" value="P:Golgi calcium ion homeostasis"/>
    <property type="evidence" value="ECO:0007669"/>
    <property type="project" value="TreeGrafter"/>
</dbReference>
<dbReference type="AlphaFoldDB" id="A0A507R1D8"/>
<dbReference type="GO" id="GO:0015085">
    <property type="term" value="F:calcium ion transmembrane transporter activity"/>
    <property type="evidence" value="ECO:0007669"/>
    <property type="project" value="TreeGrafter"/>
</dbReference>
<dbReference type="Proteomes" id="UP000319663">
    <property type="component" value="Unassembled WGS sequence"/>
</dbReference>
<dbReference type="GO" id="GO:0005794">
    <property type="term" value="C:Golgi apparatus"/>
    <property type="evidence" value="ECO:0007669"/>
    <property type="project" value="TreeGrafter"/>
</dbReference>
<feature type="transmembrane region" description="Helical" evidence="24">
    <location>
        <begin position="909"/>
        <end position="928"/>
    </location>
</feature>
<dbReference type="Gene3D" id="3.20.20.70">
    <property type="entry name" value="Aldolase class I"/>
    <property type="match status" value="1"/>
</dbReference>
<comment type="catalytic activity">
    <reaction evidence="19">
        <text>2-(2-carboxy-4-methylthiazol-5-yl)ethyl phosphate + 4-amino-2-methyl-5-(diphosphooxymethyl)pyrimidine + 2 H(+) = thiamine phosphate + CO2 + diphosphate</text>
        <dbReference type="Rhea" id="RHEA:47848"/>
        <dbReference type="ChEBI" id="CHEBI:15378"/>
        <dbReference type="ChEBI" id="CHEBI:16526"/>
        <dbReference type="ChEBI" id="CHEBI:33019"/>
        <dbReference type="ChEBI" id="CHEBI:37575"/>
        <dbReference type="ChEBI" id="CHEBI:57841"/>
        <dbReference type="ChEBI" id="CHEBI:62890"/>
        <dbReference type="EC" id="2.5.1.3"/>
    </reaction>
</comment>
<dbReference type="GO" id="GO:0004789">
    <property type="term" value="F:thiamine-phosphate diphosphorylase activity"/>
    <property type="evidence" value="ECO:0007669"/>
    <property type="project" value="UniProtKB-EC"/>
</dbReference>
<keyword evidence="10" id="KW-0479">Metal-binding</keyword>
<dbReference type="Pfam" id="PF01169">
    <property type="entry name" value="GDT1"/>
    <property type="match status" value="2"/>
</dbReference>
<comment type="similarity">
    <text evidence="7">Belongs to the GDT1 family.</text>
</comment>
<comment type="catalytic activity">
    <reaction evidence="1">
        <text>5-(2-hydroxyethyl)-4-methylthiazole + ATP = 4-methyl-5-(2-phosphooxyethyl)-thiazole + ADP + H(+)</text>
        <dbReference type="Rhea" id="RHEA:24212"/>
        <dbReference type="ChEBI" id="CHEBI:15378"/>
        <dbReference type="ChEBI" id="CHEBI:17957"/>
        <dbReference type="ChEBI" id="CHEBI:30616"/>
        <dbReference type="ChEBI" id="CHEBI:58296"/>
        <dbReference type="ChEBI" id="CHEBI:456216"/>
        <dbReference type="EC" id="2.7.1.50"/>
    </reaction>
</comment>
<dbReference type="EMBL" id="VIFY01000013">
    <property type="protein sequence ID" value="TQB76019.1"/>
    <property type="molecule type" value="Genomic_DNA"/>
</dbReference>
<dbReference type="GO" id="GO:0004417">
    <property type="term" value="F:hydroxyethylthiazole kinase activity"/>
    <property type="evidence" value="ECO:0007669"/>
    <property type="project" value="UniProtKB-EC"/>
</dbReference>
<reference evidence="26 27" key="1">
    <citation type="submission" date="2019-06" db="EMBL/GenBank/DDBJ databases">
        <title>Wine fermentation using esterase from Monascus purpureus.</title>
        <authorList>
            <person name="Geng C."/>
            <person name="Zhang Y."/>
        </authorList>
    </citation>
    <scope>NUCLEOTIDE SEQUENCE [LARGE SCALE GENOMIC DNA]</scope>
    <source>
        <strain evidence="26">HQ1</strain>
    </source>
</reference>
<keyword evidence="13" id="KW-0067">ATP-binding</keyword>
<dbReference type="Pfam" id="PF02581">
    <property type="entry name" value="TMP-TENI"/>
    <property type="match status" value="1"/>
</dbReference>
<dbReference type="GO" id="GO:0009228">
    <property type="term" value="P:thiamine biosynthetic process"/>
    <property type="evidence" value="ECO:0007669"/>
    <property type="project" value="UniProtKB-KW"/>
</dbReference>
<feature type="region of interest" description="Disordered" evidence="23">
    <location>
        <begin position="712"/>
        <end position="731"/>
    </location>
</feature>
<dbReference type="NCBIfam" id="TIGR00693">
    <property type="entry name" value="thiE"/>
    <property type="match status" value="1"/>
</dbReference>
<dbReference type="FunFam" id="3.40.1190.20:FF:000042">
    <property type="entry name" value="Probable thiamine biosynthetic bifunctional enzyme"/>
    <property type="match status" value="1"/>
</dbReference>
<dbReference type="GO" id="GO:0005524">
    <property type="term" value="F:ATP binding"/>
    <property type="evidence" value="ECO:0007669"/>
    <property type="project" value="UniProtKB-KW"/>
</dbReference>
<dbReference type="NCBIfam" id="NF006830">
    <property type="entry name" value="PRK09355.1"/>
    <property type="match status" value="1"/>
</dbReference>
<evidence type="ECO:0000256" key="11">
    <source>
        <dbReference type="ARBA" id="ARBA00022741"/>
    </source>
</evidence>
<evidence type="ECO:0000256" key="23">
    <source>
        <dbReference type="SAM" id="MobiDB-lite"/>
    </source>
</evidence>
<dbReference type="NCBIfam" id="TIGR00694">
    <property type="entry name" value="thiM"/>
    <property type="match status" value="1"/>
</dbReference>
<dbReference type="STRING" id="5098.A0A507R1D8"/>
<feature type="region of interest" description="Disordered" evidence="23">
    <location>
        <begin position="538"/>
        <end position="705"/>
    </location>
</feature>
<keyword evidence="8" id="KW-0808">Transferase</keyword>
<evidence type="ECO:0000256" key="22">
    <source>
        <dbReference type="ARBA" id="ARBA00061283"/>
    </source>
</evidence>
<feature type="transmembrane region" description="Helical" evidence="24">
    <location>
        <begin position="981"/>
        <end position="999"/>
    </location>
</feature>